<comment type="caution">
    <text evidence="1">The sequence shown here is derived from an EMBL/GenBank/DDBJ whole genome shotgun (WGS) entry which is preliminary data.</text>
</comment>
<dbReference type="InterPro" id="IPR052343">
    <property type="entry name" value="Retrotransposon-Effector_Assoc"/>
</dbReference>
<evidence type="ECO:0000313" key="1">
    <source>
        <dbReference type="EMBL" id="KAH1083255.1"/>
    </source>
</evidence>
<dbReference type="PANTHER" id="PTHR46890:SF48">
    <property type="entry name" value="RNA-DIRECTED DNA POLYMERASE"/>
    <property type="match status" value="1"/>
</dbReference>
<keyword evidence="2" id="KW-1185">Reference proteome</keyword>
<dbReference type="PANTHER" id="PTHR46890">
    <property type="entry name" value="NON-LTR RETROLELEMENT REVERSE TRANSCRIPTASE-LIKE PROTEIN-RELATED"/>
    <property type="match status" value="1"/>
</dbReference>
<dbReference type="Proteomes" id="UP000828251">
    <property type="component" value="Unassembled WGS sequence"/>
</dbReference>
<accession>A0A9D3VH34</accession>
<dbReference type="OrthoDB" id="1002573at2759"/>
<organism evidence="1 2">
    <name type="scientific">Gossypium stocksii</name>
    <dbReference type="NCBI Taxonomy" id="47602"/>
    <lineage>
        <taxon>Eukaryota</taxon>
        <taxon>Viridiplantae</taxon>
        <taxon>Streptophyta</taxon>
        <taxon>Embryophyta</taxon>
        <taxon>Tracheophyta</taxon>
        <taxon>Spermatophyta</taxon>
        <taxon>Magnoliopsida</taxon>
        <taxon>eudicotyledons</taxon>
        <taxon>Gunneridae</taxon>
        <taxon>Pentapetalae</taxon>
        <taxon>rosids</taxon>
        <taxon>malvids</taxon>
        <taxon>Malvales</taxon>
        <taxon>Malvaceae</taxon>
        <taxon>Malvoideae</taxon>
        <taxon>Gossypium</taxon>
    </lineage>
</organism>
<proteinExistence type="predicted"/>
<gene>
    <name evidence="1" type="ORF">J1N35_023016</name>
</gene>
<sequence length="283" mass="32711">MHSFNNVQKAFDHFPTSQLAQKELEIRDELENVLDQEDLLWRQKAHCDWLQLGDGNTRFYHSRTIKRREFNHISTLRLDNGDWCSDQDVLQAKAVEFFERLYSKSPSALKGMPTFGFPILNSSKISLLEANVTDEEIKRALFDMEPLKVPGSDGYQSLFFQSQWDALGRDVCHWVKEVFSGKPIDQELNNTLIILIPKNNNPENFSHFQPISLCSVLYKLIMKVSANTFKMIFPKLISQEQAGFIAGRDITDNIILAQEVIHTMRCKRKGKSWMAIKLDLEKA</sequence>
<protein>
    <recommendedName>
        <fullName evidence="3">Reverse transcriptase domain-containing protein</fullName>
    </recommendedName>
</protein>
<evidence type="ECO:0000313" key="2">
    <source>
        <dbReference type="Proteomes" id="UP000828251"/>
    </source>
</evidence>
<dbReference type="EMBL" id="JAIQCV010000007">
    <property type="protein sequence ID" value="KAH1083255.1"/>
    <property type="molecule type" value="Genomic_DNA"/>
</dbReference>
<reference evidence="1 2" key="1">
    <citation type="journal article" date="2021" name="Plant Biotechnol. J.">
        <title>Multi-omics assisted identification of the key and species-specific regulatory components of drought-tolerant mechanisms in Gossypium stocksii.</title>
        <authorList>
            <person name="Yu D."/>
            <person name="Ke L."/>
            <person name="Zhang D."/>
            <person name="Wu Y."/>
            <person name="Sun Y."/>
            <person name="Mei J."/>
            <person name="Sun J."/>
            <person name="Sun Y."/>
        </authorList>
    </citation>
    <scope>NUCLEOTIDE SEQUENCE [LARGE SCALE GENOMIC DNA]</scope>
    <source>
        <strain evidence="2">cv. E1</strain>
        <tissue evidence="1">Leaf</tissue>
    </source>
</reference>
<name>A0A9D3VH34_9ROSI</name>
<dbReference type="AlphaFoldDB" id="A0A9D3VH34"/>
<evidence type="ECO:0008006" key="3">
    <source>
        <dbReference type="Google" id="ProtNLM"/>
    </source>
</evidence>